<dbReference type="SUPFAM" id="SSF53223">
    <property type="entry name" value="Aminoacid dehydrogenase-like, N-terminal domain"/>
    <property type="match status" value="1"/>
</dbReference>
<dbReference type="Gene3D" id="3.40.50.10950">
    <property type="match status" value="1"/>
</dbReference>
<dbReference type="Pfam" id="PF00390">
    <property type="entry name" value="malic"/>
    <property type="match status" value="1"/>
</dbReference>
<evidence type="ECO:0000256" key="2">
    <source>
        <dbReference type="ARBA" id="ARBA00001946"/>
    </source>
</evidence>
<comment type="cofactor">
    <cofactor evidence="2">
        <name>Mg(2+)</name>
        <dbReference type="ChEBI" id="CHEBI:18420"/>
    </cofactor>
</comment>
<dbReference type="Pfam" id="PF03949">
    <property type="entry name" value="Malic_M"/>
    <property type="match status" value="1"/>
</dbReference>
<dbReference type="InterPro" id="IPR036291">
    <property type="entry name" value="NAD(P)-bd_dom_sf"/>
</dbReference>
<comment type="similarity">
    <text evidence="4">In the C-terminal section; belongs to the phosphate acetyltransferase and butyryltransferase family.</text>
</comment>
<dbReference type="EMBL" id="BAABHW010000003">
    <property type="protein sequence ID" value="GAA5076240.1"/>
    <property type="molecule type" value="Genomic_DNA"/>
</dbReference>
<comment type="caution">
    <text evidence="10">The sequence shown here is derived from an EMBL/GenBank/DDBJ whole genome shotgun (WGS) entry which is preliminary data.</text>
</comment>
<dbReference type="PANTHER" id="PTHR43237:SF4">
    <property type="entry name" value="NADP-DEPENDENT MALIC ENZYME"/>
    <property type="match status" value="1"/>
</dbReference>
<dbReference type="Proteomes" id="UP001499910">
    <property type="component" value="Unassembled WGS sequence"/>
</dbReference>
<dbReference type="PANTHER" id="PTHR43237">
    <property type="entry name" value="NADP-DEPENDENT MALIC ENZYME"/>
    <property type="match status" value="1"/>
</dbReference>
<dbReference type="InterPro" id="IPR037062">
    <property type="entry name" value="Malic_N_dom_sf"/>
</dbReference>
<dbReference type="PIRSF" id="PIRSF036684">
    <property type="entry name" value="ME_PTA"/>
    <property type="match status" value="1"/>
</dbReference>
<dbReference type="InterPro" id="IPR046346">
    <property type="entry name" value="Aminoacid_DH-like_N_sf"/>
</dbReference>
<evidence type="ECO:0000256" key="7">
    <source>
        <dbReference type="ARBA" id="ARBA00023268"/>
    </source>
</evidence>
<dbReference type="SMART" id="SM01274">
    <property type="entry name" value="malic"/>
    <property type="match status" value="1"/>
</dbReference>
<reference evidence="11" key="1">
    <citation type="journal article" date="2019" name="Int. J. Syst. Evol. Microbiol.">
        <title>The Global Catalogue of Microorganisms (GCM) 10K type strain sequencing project: providing services to taxonomists for standard genome sequencing and annotation.</title>
        <authorList>
            <consortium name="The Broad Institute Genomics Platform"/>
            <consortium name="The Broad Institute Genome Sequencing Center for Infectious Disease"/>
            <person name="Wu L."/>
            <person name="Ma J."/>
        </authorList>
    </citation>
    <scope>NUCLEOTIDE SEQUENCE [LARGE SCALE GENOMIC DNA]</scope>
    <source>
        <strain evidence="11">JCM 18015</strain>
    </source>
</reference>
<accession>A0ABP9LDF8</accession>
<dbReference type="InterPro" id="IPR015884">
    <property type="entry name" value="Malic_enzyme_CS"/>
</dbReference>
<dbReference type="Pfam" id="PF01515">
    <property type="entry name" value="PTA_PTB"/>
    <property type="match status" value="1"/>
</dbReference>
<evidence type="ECO:0000259" key="8">
    <source>
        <dbReference type="SMART" id="SM00919"/>
    </source>
</evidence>
<dbReference type="InterPro" id="IPR012302">
    <property type="entry name" value="Malic_NAD-bd"/>
</dbReference>
<dbReference type="SUPFAM" id="SSF53659">
    <property type="entry name" value="Isocitrate/Isopropylmalate dehydrogenase-like"/>
    <property type="match status" value="1"/>
</dbReference>
<evidence type="ECO:0000313" key="10">
    <source>
        <dbReference type="EMBL" id="GAA5076240.1"/>
    </source>
</evidence>
<gene>
    <name evidence="10" type="ORF">GCM10023209_25090</name>
</gene>
<dbReference type="InterPro" id="IPR045213">
    <property type="entry name" value="Malic_NAD-bd_bact_type"/>
</dbReference>
<dbReference type="InterPro" id="IPR012188">
    <property type="entry name" value="ME_PTA"/>
</dbReference>
<organism evidence="10 11">
    <name type="scientific">[Roseibacterium] beibuensis</name>
    <dbReference type="NCBI Taxonomy" id="1193142"/>
    <lineage>
        <taxon>Bacteria</taxon>
        <taxon>Pseudomonadati</taxon>
        <taxon>Pseudomonadota</taxon>
        <taxon>Alphaproteobacteria</taxon>
        <taxon>Rhodobacterales</taxon>
        <taxon>Roseobacteraceae</taxon>
        <taxon>Roseicyclus</taxon>
    </lineage>
</organism>
<dbReference type="SMART" id="SM00919">
    <property type="entry name" value="Malic_M"/>
    <property type="match status" value="1"/>
</dbReference>
<keyword evidence="5" id="KW-0479">Metal-binding</keyword>
<dbReference type="Gene3D" id="3.40.50.10750">
    <property type="entry name" value="Isocitrate/Isopropylmalate dehydrogenase-like"/>
    <property type="match status" value="1"/>
</dbReference>
<protein>
    <submittedName>
        <fullName evidence="10">NADP-dependent malic enzyme</fullName>
    </submittedName>
</protein>
<dbReference type="CDD" id="cd05311">
    <property type="entry name" value="NAD_bind_2_malic_enz"/>
    <property type="match status" value="1"/>
</dbReference>
<comment type="cofactor">
    <cofactor evidence="1">
        <name>Mn(2+)</name>
        <dbReference type="ChEBI" id="CHEBI:29035"/>
    </cofactor>
</comment>
<feature type="domain" description="Malic enzyme N-terminal" evidence="9">
    <location>
        <begin position="21"/>
        <end position="154"/>
    </location>
</feature>
<dbReference type="InterPro" id="IPR042113">
    <property type="entry name" value="P_AcTrfase_dom1"/>
</dbReference>
<feature type="domain" description="Malic enzyme NAD-binding" evidence="8">
    <location>
        <begin position="166"/>
        <end position="402"/>
    </location>
</feature>
<keyword evidence="11" id="KW-1185">Reference proteome</keyword>
<evidence type="ECO:0000256" key="3">
    <source>
        <dbReference type="ARBA" id="ARBA00007686"/>
    </source>
</evidence>
<evidence type="ECO:0000256" key="1">
    <source>
        <dbReference type="ARBA" id="ARBA00001936"/>
    </source>
</evidence>
<dbReference type="SUPFAM" id="SSF51735">
    <property type="entry name" value="NAD(P)-binding Rossmann-fold domains"/>
    <property type="match status" value="1"/>
</dbReference>
<keyword evidence="7" id="KW-0511">Multifunctional enzyme</keyword>
<keyword evidence="6" id="KW-0560">Oxidoreductase</keyword>
<dbReference type="RefSeq" id="WP_259548563.1">
    <property type="nucleotide sequence ID" value="NZ_BAABHW010000003.1"/>
</dbReference>
<evidence type="ECO:0000256" key="4">
    <source>
        <dbReference type="ARBA" id="ARBA00008756"/>
    </source>
</evidence>
<evidence type="ECO:0000259" key="9">
    <source>
        <dbReference type="SMART" id="SM01274"/>
    </source>
</evidence>
<dbReference type="InterPro" id="IPR042112">
    <property type="entry name" value="P_AcTrfase_dom2"/>
</dbReference>
<name>A0ABP9LDF8_9RHOB</name>
<dbReference type="InterPro" id="IPR002505">
    <property type="entry name" value="PTA_PTB"/>
</dbReference>
<comment type="similarity">
    <text evidence="3">In the N-terminal section; belongs to the malic enzymes family.</text>
</comment>
<dbReference type="PROSITE" id="PS00331">
    <property type="entry name" value="MALIC_ENZYMES"/>
    <property type="match status" value="1"/>
</dbReference>
<proteinExistence type="inferred from homology"/>
<evidence type="ECO:0000256" key="6">
    <source>
        <dbReference type="ARBA" id="ARBA00023002"/>
    </source>
</evidence>
<dbReference type="InterPro" id="IPR012301">
    <property type="entry name" value="Malic_N_dom"/>
</dbReference>
<dbReference type="Gene3D" id="3.40.50.10380">
    <property type="entry name" value="Malic enzyme, N-terminal domain"/>
    <property type="match status" value="1"/>
</dbReference>
<evidence type="ECO:0000256" key="5">
    <source>
        <dbReference type="ARBA" id="ARBA00022723"/>
    </source>
</evidence>
<sequence length="755" mass="81245">MAEKTRITRDEALAYHLEPTPGKIEVLASTPMTTQRDLSLAYSPGVAVPCEVIAENPETAYDYTTKGNMVAVISNGTAVLGLGNLGALASKPVMEGKAVLFKRFADVNAIDIELDTEDPDEFIKAVQLMGPSFGGVNLEDIKAPECFIIEQALKEKMDIPVFHDDQHGTAVICAAGLINALHLSGKKIEDCRIVLNGAGAAGIACIELLKAMGARHENCIVCDTKGVIYQGRTAGMNQWKSAHAVATDMRTLEEAMEGADVFLGVSVKGAVTQDMVKSMADNPVIFAMANPDPEITPEEAHEVRVDAIVATGRSDYPNQVNNVLGFPYLFRGALDIHARAINDEMKIACAEALAALAREDVPDEVAMAYGRKLSFGRDYIIPTPFDPRLIYTVPPAVARAGMDTGVSRRPIVDLEGYADGLRARMDPTSSILQGIYARARNTQARMIFAEGDDVRVLRAAVAYQRNGLGKALVVGRESDVKDKLEAAGLGDAVRELEVVNAANTEHLESYKSFLYQRLQRKGFDRHDIHKLAARDRHVFAALMLAHGHGDALVTGATRKSAHVLEMIGKVFDAGAADGAVGITALLHKGKIVLIGDTLVNEWPAEADLALIAERGAHVARELGIEPRVAFVSFSTFGYPVSERAEKMHRAPAVLDQRGVDFEYDGEMTVDVALNPKVMAQYPFCRLSGPANVLVVPARHSASISVKLMQEMAGATVIGPILTGLQSPIQICSTVSTANDILNMAVMAACEIGRNR</sequence>
<evidence type="ECO:0000313" key="11">
    <source>
        <dbReference type="Proteomes" id="UP001499910"/>
    </source>
</evidence>
<dbReference type="InterPro" id="IPR051674">
    <property type="entry name" value="Malate_Decarboxylase"/>
</dbReference>
<dbReference type="Gene3D" id="3.40.50.720">
    <property type="entry name" value="NAD(P)-binding Rossmann-like Domain"/>
    <property type="match status" value="1"/>
</dbReference>